<feature type="region of interest" description="Disordered" evidence="2">
    <location>
        <begin position="30"/>
        <end position="126"/>
    </location>
</feature>
<feature type="compositionally biased region" description="Basic and acidic residues" evidence="2">
    <location>
        <begin position="96"/>
        <end position="113"/>
    </location>
</feature>
<dbReference type="HOGENOM" id="CLU_755415_0_0_1"/>
<reference evidence="3" key="2">
    <citation type="submission" date="2011-02" db="EMBL/GenBank/DDBJ databases">
        <authorList>
            <person name="MacLean D."/>
        </authorList>
    </citation>
    <scope>NUCLEOTIDE SEQUENCE</scope>
</reference>
<evidence type="ECO:0000256" key="1">
    <source>
        <dbReference type="SAM" id="Coils"/>
    </source>
</evidence>
<proteinExistence type="predicted"/>
<name>F0WDY0_9STRA</name>
<evidence type="ECO:0000256" key="2">
    <source>
        <dbReference type="SAM" id="MobiDB-lite"/>
    </source>
</evidence>
<dbReference type="PANTHER" id="PTHR23313">
    <property type="entry name" value="TSEC1-RELATED"/>
    <property type="match status" value="1"/>
</dbReference>
<accession>F0WDY0</accession>
<feature type="compositionally biased region" description="Basic and acidic residues" evidence="2">
    <location>
        <begin position="76"/>
        <end position="88"/>
    </location>
</feature>
<evidence type="ECO:0000313" key="3">
    <source>
        <dbReference type="EMBL" id="CCA19408.1"/>
    </source>
</evidence>
<organism evidence="3">
    <name type="scientific">Albugo laibachii Nc14</name>
    <dbReference type="NCBI Taxonomy" id="890382"/>
    <lineage>
        <taxon>Eukaryota</taxon>
        <taxon>Sar</taxon>
        <taxon>Stramenopiles</taxon>
        <taxon>Oomycota</taxon>
        <taxon>Peronosporomycetes</taxon>
        <taxon>Albuginales</taxon>
        <taxon>Albuginaceae</taxon>
        <taxon>Albugo</taxon>
    </lineage>
</organism>
<keyword evidence="1" id="KW-0175">Coiled coil</keyword>
<feature type="coiled-coil region" evidence="1">
    <location>
        <begin position="234"/>
        <end position="261"/>
    </location>
</feature>
<feature type="coiled-coil region" evidence="1">
    <location>
        <begin position="143"/>
        <end position="184"/>
    </location>
</feature>
<dbReference type="EMBL" id="FR824115">
    <property type="protein sequence ID" value="CCA19408.1"/>
    <property type="molecule type" value="Genomic_DNA"/>
</dbReference>
<gene>
    <name evidence="3" type="primary">AlNc14C70G4848</name>
    <name evidence="3" type="ORF">ALNC14_055510</name>
</gene>
<reference evidence="3" key="1">
    <citation type="journal article" date="2011" name="PLoS Biol.">
        <title>Gene gain and loss during evolution of obligate parasitism in the white rust pathogen of Arabidopsis thaliana.</title>
        <authorList>
            <person name="Kemen E."/>
            <person name="Gardiner A."/>
            <person name="Schultz-Larsen T."/>
            <person name="Kemen A.C."/>
            <person name="Balmuth A.L."/>
            <person name="Robert-Seilaniantz A."/>
            <person name="Bailey K."/>
            <person name="Holub E."/>
            <person name="Studholme D.J."/>
            <person name="Maclean D."/>
            <person name="Jones J.D."/>
        </authorList>
    </citation>
    <scope>NUCLEOTIDE SEQUENCE</scope>
</reference>
<dbReference type="PANTHER" id="PTHR23313:SF0">
    <property type="entry name" value="TESTIS-EXPRESSED PROTEIN 9"/>
    <property type="match status" value="1"/>
</dbReference>
<protein>
    <submittedName>
        <fullName evidence="3">Uncharacterized protein AlNc14C70G4848</fullName>
    </submittedName>
</protein>
<sequence>MKEAYVTRQEDLLRQNEAVDKKLTELENRRRQHLATLPAEASSTFFDASGEEDSNQDQHHDESAESYDGSDMSRISLKDHSESLSERKPHLKRISRRMESRSAKEEKNADQKRSINNNVDVEPGAPAQGLGFEATIRYQKARLRVLKDDLDATNTKVEELRTSNDTLKSQIEELSNENAVTNKKHHHTLQLLTKQKELTSALEKQQSILEAQLVAGRARIEELEHAQKQFALQTRSKEVRLNRALEELEKVKSQLQQERQTPSEATVPKSEYDKLVKECRNLDKQKSELLVVFKKQMKLIDLLKRQRIHMEAAKMLSFSEEEFSRILESEM</sequence>
<dbReference type="AlphaFoldDB" id="F0WDY0"/>